<protein>
    <recommendedName>
        <fullName evidence="1">DUF7580 domain-containing protein</fullName>
    </recommendedName>
</protein>
<dbReference type="PANTHER" id="PTHR35186:SF4">
    <property type="entry name" value="PRION-INHIBITION AND PROPAGATION HELO DOMAIN-CONTAINING PROTEIN"/>
    <property type="match status" value="1"/>
</dbReference>
<dbReference type="InterPro" id="IPR056002">
    <property type="entry name" value="DUF7580"/>
</dbReference>
<dbReference type="EMBL" id="JAULSN010000002">
    <property type="protein sequence ID" value="KAK3379614.1"/>
    <property type="molecule type" value="Genomic_DNA"/>
</dbReference>
<accession>A0AAE0TS92</accession>
<comment type="caution">
    <text evidence="2">The sequence shown here is derived from an EMBL/GenBank/DDBJ whole genome shotgun (WGS) entry which is preliminary data.</text>
</comment>
<dbReference type="Proteomes" id="UP001287356">
    <property type="component" value="Unassembled WGS sequence"/>
</dbReference>
<dbReference type="PANTHER" id="PTHR35186">
    <property type="entry name" value="ANK_REP_REGION DOMAIN-CONTAINING PROTEIN"/>
    <property type="match status" value="1"/>
</dbReference>
<evidence type="ECO:0000313" key="2">
    <source>
        <dbReference type="EMBL" id="KAK3379614.1"/>
    </source>
</evidence>
<name>A0AAE0TS92_9PEZI</name>
<proteinExistence type="predicted"/>
<gene>
    <name evidence="2" type="ORF">B0T24DRAFT_164152</name>
</gene>
<evidence type="ECO:0000259" key="1">
    <source>
        <dbReference type="Pfam" id="PF24476"/>
    </source>
</evidence>
<sequence>MSGVEFIVGVVLGAVPIAVLAFEQYGKLSAHISTFRNPREIVKLQSKVSAQRTIFRNNAINLLSAITNDRELVRSMLSALGQTIAGANDDDPQRNPTQSPGHKIVAELTMSEIYRSRIDSLEESLESCHKTILQIVASLEKLVEELSGLAGTIQKSGDQQSVSGRREWLSRVGARLKLVVKKPELLKAIEDLRNFNSDFNLMANQVIGSLNEVKRTVPENTKFRHGVEEAWFRRTATNINSIEKYRQIRHASTLLYETLANSWTCSAHQHESHAASVSCVEVFEMKSEGSVKFDVALTSVCASELARDDSSSPLWLEVEHIESATSKIAIAPSNHGQQQFENFNSVLAKYSTPFIVPPKRKSSVKKLAKAMKRVRFNTDNLPQMEPSGDEEPVIGDEDIDDSPERQLVNLMLIADLCQHFHAQYLVCQPQQCLGYLGGRYLQRFYRPPPNRRFAGDAMRLDAIISWTNENSFQGSLPLPATFHIAGSLAASVLQFHSTPWLPETWRSQDVNFFTAHQLSAEDELRLSYPYFKVEFGRRARKGKAVDLGPGSEDVDMQDTAGGSDTMAVGARNELLFRFGIVLLEVGFSRSWGTLRERVCREFQMPAKRQTDYHIAEKLCAMLANQMGAKYPRIIRKCIGCDFGLREPQDDLEKSEELQAGFLVDVVIELQRMKEGVRALDSAS</sequence>
<keyword evidence="3" id="KW-1185">Reference proteome</keyword>
<reference evidence="2" key="2">
    <citation type="submission" date="2023-06" db="EMBL/GenBank/DDBJ databases">
        <authorList>
            <consortium name="Lawrence Berkeley National Laboratory"/>
            <person name="Haridas S."/>
            <person name="Hensen N."/>
            <person name="Bonometti L."/>
            <person name="Westerberg I."/>
            <person name="Brannstrom I.O."/>
            <person name="Guillou S."/>
            <person name="Cros-Aarteil S."/>
            <person name="Calhoun S."/>
            <person name="Kuo A."/>
            <person name="Mondo S."/>
            <person name="Pangilinan J."/>
            <person name="Riley R."/>
            <person name="Labutti K."/>
            <person name="Andreopoulos B."/>
            <person name="Lipzen A."/>
            <person name="Chen C."/>
            <person name="Yanf M."/>
            <person name="Daum C."/>
            <person name="Ng V."/>
            <person name="Clum A."/>
            <person name="Steindorff A."/>
            <person name="Ohm R."/>
            <person name="Martin F."/>
            <person name="Silar P."/>
            <person name="Natvig D."/>
            <person name="Lalanne C."/>
            <person name="Gautier V."/>
            <person name="Ament-Velasquez S.L."/>
            <person name="Kruys A."/>
            <person name="Hutchinson M.I."/>
            <person name="Powell A.J."/>
            <person name="Barry K."/>
            <person name="Miller A.N."/>
            <person name="Grigoriev I.V."/>
            <person name="Debuchy R."/>
            <person name="Gladieux P."/>
            <person name="Thoren M.H."/>
            <person name="Johannesson H."/>
        </authorList>
    </citation>
    <scope>NUCLEOTIDE SEQUENCE</scope>
    <source>
        <strain evidence="2">CBS 958.72</strain>
    </source>
</reference>
<dbReference type="Pfam" id="PF24476">
    <property type="entry name" value="DUF7580"/>
    <property type="match status" value="1"/>
</dbReference>
<dbReference type="AlphaFoldDB" id="A0AAE0TS92"/>
<evidence type="ECO:0000313" key="3">
    <source>
        <dbReference type="Proteomes" id="UP001287356"/>
    </source>
</evidence>
<organism evidence="2 3">
    <name type="scientific">Lasiosphaeria ovina</name>
    <dbReference type="NCBI Taxonomy" id="92902"/>
    <lineage>
        <taxon>Eukaryota</taxon>
        <taxon>Fungi</taxon>
        <taxon>Dikarya</taxon>
        <taxon>Ascomycota</taxon>
        <taxon>Pezizomycotina</taxon>
        <taxon>Sordariomycetes</taxon>
        <taxon>Sordariomycetidae</taxon>
        <taxon>Sordariales</taxon>
        <taxon>Lasiosphaeriaceae</taxon>
        <taxon>Lasiosphaeria</taxon>
    </lineage>
</organism>
<feature type="domain" description="DUF7580" evidence="1">
    <location>
        <begin position="484"/>
        <end position="653"/>
    </location>
</feature>
<reference evidence="2" key="1">
    <citation type="journal article" date="2023" name="Mol. Phylogenet. Evol.">
        <title>Genome-scale phylogeny and comparative genomics of the fungal order Sordariales.</title>
        <authorList>
            <person name="Hensen N."/>
            <person name="Bonometti L."/>
            <person name="Westerberg I."/>
            <person name="Brannstrom I.O."/>
            <person name="Guillou S."/>
            <person name="Cros-Aarteil S."/>
            <person name="Calhoun S."/>
            <person name="Haridas S."/>
            <person name="Kuo A."/>
            <person name="Mondo S."/>
            <person name="Pangilinan J."/>
            <person name="Riley R."/>
            <person name="LaButti K."/>
            <person name="Andreopoulos B."/>
            <person name="Lipzen A."/>
            <person name="Chen C."/>
            <person name="Yan M."/>
            <person name="Daum C."/>
            <person name="Ng V."/>
            <person name="Clum A."/>
            <person name="Steindorff A."/>
            <person name="Ohm R.A."/>
            <person name="Martin F."/>
            <person name="Silar P."/>
            <person name="Natvig D.O."/>
            <person name="Lalanne C."/>
            <person name="Gautier V."/>
            <person name="Ament-Velasquez S.L."/>
            <person name="Kruys A."/>
            <person name="Hutchinson M.I."/>
            <person name="Powell A.J."/>
            <person name="Barry K."/>
            <person name="Miller A.N."/>
            <person name="Grigoriev I.V."/>
            <person name="Debuchy R."/>
            <person name="Gladieux P."/>
            <person name="Hiltunen Thoren M."/>
            <person name="Johannesson H."/>
        </authorList>
    </citation>
    <scope>NUCLEOTIDE SEQUENCE</scope>
    <source>
        <strain evidence="2">CBS 958.72</strain>
    </source>
</reference>